<dbReference type="InterPro" id="IPR041963">
    <property type="entry name" value="BsuBI/PstI_C_sf"/>
</dbReference>
<proteinExistence type="predicted"/>
<evidence type="ECO:0008006" key="5">
    <source>
        <dbReference type="Google" id="ProtNLM"/>
    </source>
</evidence>
<dbReference type="EMBL" id="AP022557">
    <property type="protein sequence ID" value="BBW98770.1"/>
    <property type="molecule type" value="Genomic_DNA"/>
</dbReference>
<keyword evidence="4" id="KW-1185">Reference proteome</keyword>
<name>A0A679FRK9_9BACL</name>
<evidence type="ECO:0000313" key="3">
    <source>
        <dbReference type="EMBL" id="BBW98770.1"/>
    </source>
</evidence>
<feature type="domain" description="BsuBI/PstI restriction endonuclease" evidence="1">
    <location>
        <begin position="160"/>
        <end position="314"/>
    </location>
</feature>
<dbReference type="GO" id="GO:0009307">
    <property type="term" value="P:DNA restriction-modification system"/>
    <property type="evidence" value="ECO:0007669"/>
    <property type="project" value="InterPro"/>
</dbReference>
<sequence>MLCKSGVIEVGKLEEAKEILKALGMPKQQYNDRSAYTFLALAGLKEEDNWDAATNKPMRIVDMMNFMAEHYGKVYKPNTRETIRKDTIHQFCDGAITVRNVDDEERATNSPRYSYRLTDEVLEVIRAYGTDVWGEKLGAWLENHETLVEKYSQVREMTMIPVKVNGKELQFSPGKHNQLQKAIIEEFAPRFAPGAEVLYVGDTAKKDLVKNREKLEELGVRITDHDKLPDVVLYRPDKNWLYFIEAVTSVGPISVKRMHEIQEMLENCECGIIYVTAFLDMSSENGFKKFINEIAWETEIWIADNPDHMIHLNGDRFLGPR</sequence>
<evidence type="ECO:0000313" key="4">
    <source>
        <dbReference type="Proteomes" id="UP000501421"/>
    </source>
</evidence>
<protein>
    <recommendedName>
        <fullName evidence="5">Restriction endonuclease</fullName>
    </recommendedName>
</protein>
<dbReference type="InterPro" id="IPR041454">
    <property type="entry name" value="BsuBI/PstI_N"/>
</dbReference>
<dbReference type="InterPro" id="IPR009528">
    <property type="entry name" value="Restrct_endonuc_II_BsuBI_C"/>
</dbReference>
<dbReference type="Proteomes" id="UP000501421">
    <property type="component" value="Chromosome"/>
</dbReference>
<dbReference type="GO" id="GO:0003677">
    <property type="term" value="F:DNA binding"/>
    <property type="evidence" value="ECO:0007669"/>
    <property type="project" value="InterPro"/>
</dbReference>
<accession>A0A679FRK9</accession>
<evidence type="ECO:0000259" key="2">
    <source>
        <dbReference type="Pfam" id="PF17728"/>
    </source>
</evidence>
<dbReference type="GO" id="GO:0009036">
    <property type="term" value="F:type II site-specific deoxyribonuclease activity"/>
    <property type="evidence" value="ECO:0007669"/>
    <property type="project" value="InterPro"/>
</dbReference>
<reference evidence="4" key="1">
    <citation type="journal article" date="2020" name="Microbiol. Resour. Announc.">
        <title>Complete Genome Sequence of Geobacillus sp. Strain E55-1, Isolated from Mine Geyser in Japan.</title>
        <authorList>
            <person name="Miyazaki K."/>
            <person name="Hase E."/>
            <person name="Tokito N."/>
        </authorList>
    </citation>
    <scope>NUCLEOTIDE SEQUENCE [LARGE SCALE GENOMIC DNA]</scope>
    <source>
        <strain evidence="4">E55-1</strain>
    </source>
</reference>
<dbReference type="GO" id="GO:0000287">
    <property type="term" value="F:magnesium ion binding"/>
    <property type="evidence" value="ECO:0007669"/>
    <property type="project" value="InterPro"/>
</dbReference>
<dbReference type="Gene3D" id="1.10.10.1820">
    <property type="entry name" value="BsuBI/PstI restriction endonuclease-like"/>
    <property type="match status" value="1"/>
</dbReference>
<dbReference type="AlphaFoldDB" id="A0A679FRK9"/>
<organism evidence="3 4">
    <name type="scientific">Geobacillus subterraneus</name>
    <dbReference type="NCBI Taxonomy" id="129338"/>
    <lineage>
        <taxon>Bacteria</taxon>
        <taxon>Bacillati</taxon>
        <taxon>Bacillota</taxon>
        <taxon>Bacilli</taxon>
        <taxon>Bacillales</taxon>
        <taxon>Anoxybacillaceae</taxon>
        <taxon>Geobacillus</taxon>
    </lineage>
</organism>
<dbReference type="Pfam" id="PF17728">
    <property type="entry name" value="BsuBI_PstI_RE_N"/>
    <property type="match status" value="1"/>
</dbReference>
<dbReference type="REBASE" id="372679">
    <property type="entry name" value="GsuE551ORF36020P"/>
</dbReference>
<dbReference type="Gene3D" id="3.40.1350.80">
    <property type="match status" value="1"/>
</dbReference>
<feature type="domain" description="BsuBI/PstI restriction endonuclease HTH" evidence="2">
    <location>
        <begin position="12"/>
        <end position="149"/>
    </location>
</feature>
<evidence type="ECO:0000259" key="1">
    <source>
        <dbReference type="Pfam" id="PF06616"/>
    </source>
</evidence>
<dbReference type="InterPro" id="IPR041962">
    <property type="entry name" value="BsuBI/PstI_N_sf"/>
</dbReference>
<dbReference type="Pfam" id="PF06616">
    <property type="entry name" value="BsuBI_PstI_RE"/>
    <property type="match status" value="1"/>
</dbReference>
<gene>
    <name evidence="3" type="ORF">GsuE55_36030</name>
</gene>